<dbReference type="GO" id="GO:0016829">
    <property type="term" value="F:lyase activity"/>
    <property type="evidence" value="ECO:0007669"/>
    <property type="project" value="UniProtKB-KW"/>
</dbReference>
<protein>
    <recommendedName>
        <fullName evidence="2">(5-formylfuran-3-yl)methyl phosphate synthase</fullName>
        <ecNumber evidence="2">4.2.3.153</ecNumber>
    </recommendedName>
    <alternativeName>
        <fullName evidence="5">4-(hydroxymethyl)-2-furancarboxaldehyde-phosphate synthase</fullName>
    </alternativeName>
</protein>
<evidence type="ECO:0000256" key="5">
    <source>
        <dbReference type="ARBA" id="ARBA00032523"/>
    </source>
</evidence>
<comment type="caution">
    <text evidence="7">The sequence shown here is derived from an EMBL/GenBank/DDBJ whole genome shotgun (WGS) entry which is preliminary data.</text>
</comment>
<accession>A0A1E3GWA7</accession>
<dbReference type="Proteomes" id="UP000094379">
    <property type="component" value="Unassembled WGS sequence"/>
</dbReference>
<proteinExistence type="predicted"/>
<reference evidence="7 8" key="1">
    <citation type="submission" date="2016-07" db="EMBL/GenBank/DDBJ databases">
        <title>Draft Genome Sequence of Methylophaga muralis Bur 1.</title>
        <authorList>
            <person name="Vasilenko O.V."/>
            <person name="Doronina N.V."/>
            <person name="Shmareva M.N."/>
            <person name="Tarlachkov S.V."/>
            <person name="Mustakhimov I."/>
            <person name="Trotsenko Y.A."/>
        </authorList>
    </citation>
    <scope>NUCLEOTIDE SEQUENCE [LARGE SCALE GENOMIC DNA]</scope>
    <source>
        <strain evidence="7 8">Bur 1</strain>
    </source>
</reference>
<dbReference type="AlphaFoldDB" id="A0A1E3GWA7"/>
<sequence length="179" mass="19179">MSRWLASVQSLEEAQTLVEQLPDILDMKNPSQGALGALMHQTVADIVQWVNKRCLCSATVGDLAMQAEVISAAIHDMAETGVDFVKVGLFDGPGLVRCIEQLEGSIKDLQTPVIAVLFADQLPQHNLIPLLKKTGFVGVMLDTATKNGLGLLNHLSIQSLNKFVFEAKSAELLCGLAGA</sequence>
<gene>
    <name evidence="7" type="ORF">A9E74_00310</name>
</gene>
<comment type="catalytic activity">
    <reaction evidence="6">
        <text>2 D-glyceraldehyde 3-phosphate = 4-(hydroxymethyl)-2-furancarboxaldehyde phosphate + phosphate + 2 H2O</text>
        <dbReference type="Rhea" id="RHEA:43536"/>
        <dbReference type="ChEBI" id="CHEBI:15377"/>
        <dbReference type="ChEBI" id="CHEBI:43474"/>
        <dbReference type="ChEBI" id="CHEBI:59776"/>
        <dbReference type="ChEBI" id="CHEBI:83407"/>
        <dbReference type="EC" id="4.2.3.153"/>
    </reaction>
</comment>
<keyword evidence="8" id="KW-1185">Reference proteome</keyword>
<evidence type="ECO:0000313" key="7">
    <source>
        <dbReference type="EMBL" id="ODN68337.1"/>
    </source>
</evidence>
<dbReference type="STRING" id="291169.A9E74_00310"/>
<evidence type="ECO:0000256" key="3">
    <source>
        <dbReference type="ARBA" id="ARBA00023239"/>
    </source>
</evidence>
<dbReference type="EMBL" id="MCRI01000001">
    <property type="protein sequence ID" value="ODN68337.1"/>
    <property type="molecule type" value="Genomic_DNA"/>
</dbReference>
<evidence type="ECO:0000256" key="2">
    <source>
        <dbReference type="ARBA" id="ARBA00012553"/>
    </source>
</evidence>
<evidence type="ECO:0000256" key="1">
    <source>
        <dbReference type="ARBA" id="ARBA00003810"/>
    </source>
</evidence>
<name>A0A1E3GWA7_9GAMM</name>
<dbReference type="EC" id="4.2.3.153" evidence="2"/>
<dbReference type="PATRIC" id="fig|291169.3.peg.313"/>
<keyword evidence="3" id="KW-0456">Lyase</keyword>
<organism evidence="7 8">
    <name type="scientific">Methylophaga muralis</name>
    <dbReference type="NCBI Taxonomy" id="291169"/>
    <lineage>
        <taxon>Bacteria</taxon>
        <taxon>Pseudomonadati</taxon>
        <taxon>Pseudomonadota</taxon>
        <taxon>Gammaproteobacteria</taxon>
        <taxon>Thiotrichales</taxon>
        <taxon>Piscirickettsiaceae</taxon>
        <taxon>Methylophaga</taxon>
    </lineage>
</organism>
<dbReference type="InterPro" id="IPR007565">
    <property type="entry name" value="4HFCP_synth"/>
</dbReference>
<evidence type="ECO:0000313" key="8">
    <source>
        <dbReference type="Proteomes" id="UP000094379"/>
    </source>
</evidence>
<comment type="function">
    <text evidence="1">Catalyzes the formation of 4-(hydroxymethyl)-2-furancarboxaldehyde phosphate (4-HFC-P) from two molecules of glyceraldehyde-3-P (GA-3-P).</text>
</comment>
<keyword evidence="4" id="KW-0704">Schiff base</keyword>
<dbReference type="Pfam" id="PF04476">
    <property type="entry name" value="4HFCP_synth"/>
    <property type="match status" value="1"/>
</dbReference>
<evidence type="ECO:0000256" key="4">
    <source>
        <dbReference type="ARBA" id="ARBA00023270"/>
    </source>
</evidence>
<evidence type="ECO:0000256" key="6">
    <source>
        <dbReference type="ARBA" id="ARBA00047628"/>
    </source>
</evidence>